<feature type="signal peptide" evidence="1">
    <location>
        <begin position="1"/>
        <end position="21"/>
    </location>
</feature>
<sequence length="264" mass="29802">MNLFSQFLLLAISAYESQGHAVPLTPNGDVESTKLENYIAIGEVTGGFIDPFKPISTNPPSFDYQFNLNGFFDYIIKSMKFLLEESGKLSISLPDVARSFRRGLIKGRLTASQGYFRNIASLERTADAEMRMNGSKIYLSAAFGLREFTAGFQNYSFELGEIYQSGEMRFSVGNNSVGVVLSYDLFHLCSLKVESVELSRLEGIQIEVGGLGDFQHLVRILTRWIIHSFSRTFRNTISSQMEKNINTAIAHYMKTFCMFNYTKI</sequence>
<keyword evidence="1" id="KW-0732">Signal</keyword>
<feature type="chain" id="PRO_5004372339" evidence="1">
    <location>
        <begin position="22"/>
        <end position="264"/>
    </location>
</feature>
<dbReference type="EMBL" id="AK417384">
    <property type="protein sequence ID" value="BAN20599.1"/>
    <property type="molecule type" value="mRNA"/>
</dbReference>
<evidence type="ECO:0000313" key="2">
    <source>
        <dbReference type="EMBL" id="BAN20599.1"/>
    </source>
</evidence>
<protein>
    <submittedName>
        <fullName evidence="2">Uncharacterized protein</fullName>
    </submittedName>
</protein>
<dbReference type="AlphaFoldDB" id="R4WDA7"/>
<dbReference type="Gene3D" id="3.15.10.50">
    <property type="match status" value="1"/>
</dbReference>
<name>R4WDA7_RIPPE</name>
<reference evidence="2" key="1">
    <citation type="journal article" date="2013" name="PLoS ONE">
        <title>Gene expression in gut symbiotic organ of stinkbug affected by extracellular bacterial symbiont.</title>
        <authorList>
            <person name="Futahashi R."/>
            <person name="Tanaka K."/>
            <person name="Tanahashi M."/>
            <person name="Nikoh N."/>
            <person name="Kikuchi Y."/>
            <person name="Lee B.L."/>
            <person name="Fukatsu T."/>
        </authorList>
    </citation>
    <scope>NUCLEOTIDE SEQUENCE</scope>
    <source>
        <tissue evidence="2">Midgut</tissue>
    </source>
</reference>
<proteinExistence type="evidence at transcript level"/>
<evidence type="ECO:0000256" key="1">
    <source>
        <dbReference type="SAM" id="SignalP"/>
    </source>
</evidence>
<dbReference type="Pfam" id="PF16984">
    <property type="entry name" value="Grp7_allergen"/>
    <property type="match status" value="1"/>
</dbReference>
<dbReference type="InterPro" id="IPR038602">
    <property type="entry name" value="Mite_allergen_7_sf"/>
</dbReference>
<accession>R4WDA7</accession>
<organism evidence="2">
    <name type="scientific">Riptortus pedestris</name>
    <name type="common">Bean bug</name>
    <dbReference type="NCBI Taxonomy" id="329032"/>
    <lineage>
        <taxon>Eukaryota</taxon>
        <taxon>Metazoa</taxon>
        <taxon>Ecdysozoa</taxon>
        <taxon>Arthropoda</taxon>
        <taxon>Hexapoda</taxon>
        <taxon>Insecta</taxon>
        <taxon>Pterygota</taxon>
        <taxon>Neoptera</taxon>
        <taxon>Paraneoptera</taxon>
        <taxon>Hemiptera</taxon>
        <taxon>Heteroptera</taxon>
        <taxon>Panheteroptera</taxon>
        <taxon>Pentatomomorpha</taxon>
        <taxon>Coreoidea</taxon>
        <taxon>Alydidae</taxon>
        <taxon>Riptortus</taxon>
    </lineage>
</organism>
<dbReference type="InterPro" id="IPR020234">
    <property type="entry name" value="Mite_allergen_group-7"/>
</dbReference>